<comment type="similarity">
    <text evidence="2 4">Belongs to the pyridoxal phosphate-binding protein YggS/PROSC family.</text>
</comment>
<proteinExistence type="inferred from homology"/>
<dbReference type="InterPro" id="IPR011078">
    <property type="entry name" value="PyrdxlP_homeostasis"/>
</dbReference>
<evidence type="ECO:0000256" key="3">
    <source>
        <dbReference type="PIRSR" id="PIRSR004848-1"/>
    </source>
</evidence>
<dbReference type="CDD" id="cd06824">
    <property type="entry name" value="PLPDE_III_Yggs_like"/>
    <property type="match status" value="1"/>
</dbReference>
<evidence type="ECO:0000256" key="2">
    <source>
        <dbReference type="HAMAP-Rule" id="MF_02087"/>
    </source>
</evidence>
<comment type="function">
    <text evidence="2">Pyridoxal 5'-phosphate (PLP)-binding protein, which is involved in PLP homeostasis.</text>
</comment>
<dbReference type="AlphaFoldDB" id="A0A5E4WRT6"/>
<dbReference type="Gene3D" id="3.20.20.10">
    <property type="entry name" value="Alanine racemase"/>
    <property type="match status" value="1"/>
</dbReference>
<dbReference type="SUPFAM" id="SSF51419">
    <property type="entry name" value="PLP-binding barrel"/>
    <property type="match status" value="1"/>
</dbReference>
<dbReference type="FunFam" id="3.20.20.10:FF:000018">
    <property type="entry name" value="Pyridoxal phosphate homeostasis protein"/>
    <property type="match status" value="1"/>
</dbReference>
<sequence>MSTIAAHLDDVLSRIANATAQAGRPTGSVHLLAVSKTFGPDAVREAAAAGQRAFGENYVQESLEKMAVLARETVDGEPLEWHFIGPLQSNKTRPVAEHFAWVHSVDRLKIAERLSAQRPAGMPALQVCLQVNISGEASKSGVPPEDVPAVARAIAALPNLRLRGLMAIPEPQTDPARQRAPFRAVRELFDALRADGLALDTLSMGMSGDLEAAIAEGATMVRIGTAIFGARDYGPRA</sequence>
<dbReference type="InterPro" id="IPR029066">
    <property type="entry name" value="PLP-binding_barrel"/>
</dbReference>
<keyword evidence="1 2" id="KW-0663">Pyridoxal phosphate</keyword>
<dbReference type="Proteomes" id="UP000367825">
    <property type="component" value="Unassembled WGS sequence"/>
</dbReference>
<evidence type="ECO:0000313" key="6">
    <source>
        <dbReference type="EMBL" id="VVE26400.1"/>
    </source>
</evidence>
<dbReference type="PROSITE" id="PS01211">
    <property type="entry name" value="UPF0001"/>
    <property type="match status" value="1"/>
</dbReference>
<evidence type="ECO:0000256" key="1">
    <source>
        <dbReference type="ARBA" id="ARBA00022898"/>
    </source>
</evidence>
<dbReference type="OrthoDB" id="9804072at2"/>
<protein>
    <recommendedName>
        <fullName evidence="2">Pyridoxal phosphate homeostasis protein</fullName>
        <shortName evidence="2">PLP homeostasis protein</shortName>
    </recommendedName>
</protein>
<dbReference type="PANTHER" id="PTHR10146:SF14">
    <property type="entry name" value="PYRIDOXAL PHOSPHATE HOMEOSTASIS PROTEIN"/>
    <property type="match status" value="1"/>
</dbReference>
<dbReference type="Pfam" id="PF01168">
    <property type="entry name" value="Ala_racemase_N"/>
    <property type="match status" value="1"/>
</dbReference>
<keyword evidence="7" id="KW-1185">Reference proteome</keyword>
<dbReference type="NCBIfam" id="TIGR00044">
    <property type="entry name" value="YggS family pyridoxal phosphate-dependent enzyme"/>
    <property type="match status" value="1"/>
</dbReference>
<organism evidence="6 7">
    <name type="scientific">Pandoraea nosoerga</name>
    <dbReference type="NCBI Taxonomy" id="2508296"/>
    <lineage>
        <taxon>Bacteria</taxon>
        <taxon>Pseudomonadati</taxon>
        <taxon>Pseudomonadota</taxon>
        <taxon>Betaproteobacteria</taxon>
        <taxon>Burkholderiales</taxon>
        <taxon>Burkholderiaceae</taxon>
        <taxon>Pandoraea</taxon>
    </lineage>
</organism>
<dbReference type="PANTHER" id="PTHR10146">
    <property type="entry name" value="PROLINE SYNTHETASE CO-TRANSCRIBED BACTERIAL HOMOLOG PROTEIN"/>
    <property type="match status" value="1"/>
</dbReference>
<comment type="cofactor">
    <cofactor evidence="3">
        <name>pyridoxal 5'-phosphate</name>
        <dbReference type="ChEBI" id="CHEBI:597326"/>
    </cofactor>
</comment>
<name>A0A5E4WRT6_9BURK</name>
<reference evidence="6 7" key="1">
    <citation type="submission" date="2019-08" db="EMBL/GenBank/DDBJ databases">
        <authorList>
            <person name="Peeters C."/>
        </authorList>
    </citation>
    <scope>NUCLEOTIDE SEQUENCE [LARGE SCALE GENOMIC DNA]</scope>
    <source>
        <strain evidence="6 7">LMG 31109</strain>
    </source>
</reference>
<dbReference type="HAMAP" id="MF_02087">
    <property type="entry name" value="PLP_homeostasis"/>
    <property type="match status" value="1"/>
</dbReference>
<feature type="domain" description="Alanine racemase N-terminal" evidence="5">
    <location>
        <begin position="14"/>
        <end position="231"/>
    </location>
</feature>
<dbReference type="InterPro" id="IPR001608">
    <property type="entry name" value="Ala_racemase_N"/>
</dbReference>
<dbReference type="RefSeq" id="WP_150556658.1">
    <property type="nucleotide sequence ID" value="NZ_CABPSC010000014.1"/>
</dbReference>
<dbReference type="PIRSF" id="PIRSF004848">
    <property type="entry name" value="YBL036c_PLPDEIII"/>
    <property type="match status" value="1"/>
</dbReference>
<dbReference type="EMBL" id="CABPSC010000014">
    <property type="protein sequence ID" value="VVE26400.1"/>
    <property type="molecule type" value="Genomic_DNA"/>
</dbReference>
<evidence type="ECO:0000313" key="7">
    <source>
        <dbReference type="Proteomes" id="UP000367825"/>
    </source>
</evidence>
<feature type="modified residue" description="N6-(pyridoxal phosphate)lysine" evidence="2 3">
    <location>
        <position position="36"/>
    </location>
</feature>
<dbReference type="GO" id="GO:0030170">
    <property type="term" value="F:pyridoxal phosphate binding"/>
    <property type="evidence" value="ECO:0007669"/>
    <property type="project" value="UniProtKB-UniRule"/>
</dbReference>
<accession>A0A5E4WRT6</accession>
<evidence type="ECO:0000256" key="4">
    <source>
        <dbReference type="RuleBase" id="RU004514"/>
    </source>
</evidence>
<evidence type="ECO:0000259" key="5">
    <source>
        <dbReference type="Pfam" id="PF01168"/>
    </source>
</evidence>
<gene>
    <name evidence="6" type="ORF">PNO31109_03401</name>
</gene>